<keyword evidence="2" id="KW-1185">Reference proteome</keyword>
<evidence type="ECO:0000313" key="2">
    <source>
        <dbReference type="Proteomes" id="UP000008037"/>
    </source>
</evidence>
<gene>
    <name evidence="1" type="ordered locus">Ngar_c03510</name>
</gene>
<proteinExistence type="predicted"/>
<name>K0ILS7_NITGG</name>
<dbReference type="InParanoid" id="K0ILS7"/>
<reference evidence="1 2" key="1">
    <citation type="journal article" date="2012" name="Environ. Microbiol.">
        <title>The genome of the ammonia-oxidizing Candidatus Nitrososphaera gargensis: insights into metabolic versatility and environmental adaptations.</title>
        <authorList>
            <person name="Spang A."/>
            <person name="Poehlein A."/>
            <person name="Offre P."/>
            <person name="Zumbragel S."/>
            <person name="Haider S."/>
            <person name="Rychlik N."/>
            <person name="Nowka B."/>
            <person name="Schmeisser C."/>
            <person name="Lebedeva E.V."/>
            <person name="Rattei T."/>
            <person name="Bohm C."/>
            <person name="Schmid M."/>
            <person name="Galushko A."/>
            <person name="Hatzenpichler R."/>
            <person name="Weinmaier T."/>
            <person name="Daniel R."/>
            <person name="Schleper C."/>
            <person name="Spieck E."/>
            <person name="Streit W."/>
            <person name="Wagner M."/>
        </authorList>
    </citation>
    <scope>NUCLEOTIDE SEQUENCE [LARGE SCALE GENOMIC DNA]</scope>
    <source>
        <strain evidence="2">Ga9.2</strain>
    </source>
</reference>
<organism evidence="1 2">
    <name type="scientific">Nitrososphaera gargensis (strain Ga9.2)</name>
    <dbReference type="NCBI Taxonomy" id="1237085"/>
    <lineage>
        <taxon>Archaea</taxon>
        <taxon>Nitrososphaerota</taxon>
        <taxon>Nitrososphaeria</taxon>
        <taxon>Nitrososphaerales</taxon>
        <taxon>Nitrososphaeraceae</taxon>
        <taxon>Nitrososphaera</taxon>
    </lineage>
</organism>
<protein>
    <submittedName>
        <fullName evidence="1">Uncharacterized protein</fullName>
    </submittedName>
</protein>
<dbReference type="KEGG" id="nga:Ngar_c03510"/>
<accession>K0ILS7</accession>
<dbReference type="STRING" id="1237085.Ngar_c03510"/>
<dbReference type="BioCyc" id="CNIT1237085:G1324-351-MONOMER"/>
<dbReference type="AlphaFoldDB" id="K0ILS7"/>
<dbReference type="HOGENOM" id="CLU_2784234_0_0_2"/>
<dbReference type="EMBL" id="CP002408">
    <property type="protein sequence ID" value="AFU57299.1"/>
    <property type="molecule type" value="Genomic_DNA"/>
</dbReference>
<sequence length="68" mass="8180">MKHVCSGIKHKHKGALRQTRHPYYIYENWCETCHYAYQKKFRVCPCCKRLLRTKSRDKPKAHTPALSF</sequence>
<dbReference type="Proteomes" id="UP000008037">
    <property type="component" value="Chromosome"/>
</dbReference>
<evidence type="ECO:0000313" key="1">
    <source>
        <dbReference type="EMBL" id="AFU57299.1"/>
    </source>
</evidence>